<gene>
    <name evidence="1" type="ORF">UFOVP144_19</name>
</gene>
<accession>A0A6J7XM38</accession>
<proteinExistence type="predicted"/>
<name>A0A6J7XM38_9CAUD</name>
<evidence type="ECO:0000313" key="1">
    <source>
        <dbReference type="EMBL" id="CAB5238183.1"/>
    </source>
</evidence>
<organism evidence="1">
    <name type="scientific">uncultured Caudovirales phage</name>
    <dbReference type="NCBI Taxonomy" id="2100421"/>
    <lineage>
        <taxon>Viruses</taxon>
        <taxon>Duplodnaviria</taxon>
        <taxon>Heunggongvirae</taxon>
        <taxon>Uroviricota</taxon>
        <taxon>Caudoviricetes</taxon>
        <taxon>Peduoviridae</taxon>
        <taxon>Maltschvirus</taxon>
        <taxon>Maltschvirus maltsch</taxon>
    </lineage>
</organism>
<protein>
    <submittedName>
        <fullName evidence="1">Uncharacterized protein</fullName>
    </submittedName>
</protein>
<reference evidence="1" key="1">
    <citation type="submission" date="2020-05" db="EMBL/GenBank/DDBJ databases">
        <authorList>
            <person name="Chiriac C."/>
            <person name="Salcher M."/>
            <person name="Ghai R."/>
            <person name="Kavagutti S V."/>
        </authorList>
    </citation>
    <scope>NUCLEOTIDE SEQUENCE</scope>
</reference>
<dbReference type="EMBL" id="LR798451">
    <property type="protein sequence ID" value="CAB5238183.1"/>
    <property type="molecule type" value="Genomic_DNA"/>
</dbReference>
<sequence length="144" mass="16376">MNKLLDPMRVRQMMAAMQPQVEIEQPIKEVPSVVRAYEMVIKSKCALSDAAKSWKVKVSAIINYAKRNKLPLKSNAHDFDTQARQIVNSKSFSKIKPGLKTRVTYLLALECGISEACKITGASRRGVYYYCKQYDLPTPLRHIK</sequence>